<evidence type="ECO:0000313" key="2">
    <source>
        <dbReference type="EMBL" id="KFM69741.1"/>
    </source>
</evidence>
<accession>A0A087TXA2</accession>
<proteinExistence type="predicted"/>
<feature type="non-terminal residue" evidence="2">
    <location>
        <position position="76"/>
    </location>
</feature>
<feature type="compositionally biased region" description="Polar residues" evidence="1">
    <location>
        <begin position="47"/>
        <end position="76"/>
    </location>
</feature>
<dbReference type="OrthoDB" id="6734821at2759"/>
<gene>
    <name evidence="2" type="ORF">X975_18656</name>
</gene>
<feature type="region of interest" description="Disordered" evidence="1">
    <location>
        <begin position="46"/>
        <end position="76"/>
    </location>
</feature>
<dbReference type="AlphaFoldDB" id="A0A087TXA2"/>
<keyword evidence="3" id="KW-1185">Reference proteome</keyword>
<sequence>MNPQYGGPLGARAPFMPAYNQAPPSNSYNAFEMHGGPVMNKGYPPANYQTAGIQNGPSNNFPGHMPNQSNSQVQSA</sequence>
<evidence type="ECO:0000256" key="1">
    <source>
        <dbReference type="SAM" id="MobiDB-lite"/>
    </source>
</evidence>
<evidence type="ECO:0000313" key="3">
    <source>
        <dbReference type="Proteomes" id="UP000054359"/>
    </source>
</evidence>
<dbReference type="Proteomes" id="UP000054359">
    <property type="component" value="Unassembled WGS sequence"/>
</dbReference>
<name>A0A087TXA2_STEMI</name>
<protein>
    <submittedName>
        <fullName evidence="2">Uncharacterized protein</fullName>
    </submittedName>
</protein>
<organism evidence="2 3">
    <name type="scientific">Stegodyphus mimosarum</name>
    <name type="common">African social velvet spider</name>
    <dbReference type="NCBI Taxonomy" id="407821"/>
    <lineage>
        <taxon>Eukaryota</taxon>
        <taxon>Metazoa</taxon>
        <taxon>Ecdysozoa</taxon>
        <taxon>Arthropoda</taxon>
        <taxon>Chelicerata</taxon>
        <taxon>Arachnida</taxon>
        <taxon>Araneae</taxon>
        <taxon>Araneomorphae</taxon>
        <taxon>Entelegynae</taxon>
        <taxon>Eresoidea</taxon>
        <taxon>Eresidae</taxon>
        <taxon>Stegodyphus</taxon>
    </lineage>
</organism>
<dbReference type="EMBL" id="KK117171">
    <property type="protein sequence ID" value="KFM69741.1"/>
    <property type="molecule type" value="Genomic_DNA"/>
</dbReference>
<reference evidence="2 3" key="1">
    <citation type="submission" date="2013-11" db="EMBL/GenBank/DDBJ databases">
        <title>Genome sequencing of Stegodyphus mimosarum.</title>
        <authorList>
            <person name="Bechsgaard J."/>
        </authorList>
    </citation>
    <scope>NUCLEOTIDE SEQUENCE [LARGE SCALE GENOMIC DNA]</scope>
</reference>